<evidence type="ECO:0000259" key="6">
    <source>
        <dbReference type="PROSITE" id="PS50089"/>
    </source>
</evidence>
<protein>
    <recommendedName>
        <fullName evidence="10">RING-type domain-containing protein</fullName>
    </recommendedName>
</protein>
<dbReference type="GeneTree" id="ENSGT00940000158668"/>
<dbReference type="InterPro" id="IPR001841">
    <property type="entry name" value="Znf_RING"/>
</dbReference>
<dbReference type="Pfam" id="PF14634">
    <property type="entry name" value="zf-RING_5"/>
    <property type="match status" value="1"/>
</dbReference>
<dbReference type="InterPro" id="IPR017907">
    <property type="entry name" value="Znf_RING_CS"/>
</dbReference>
<organism evidence="8 9">
    <name type="scientific">Naja naja</name>
    <name type="common">Indian cobra</name>
    <dbReference type="NCBI Taxonomy" id="35670"/>
    <lineage>
        <taxon>Eukaryota</taxon>
        <taxon>Metazoa</taxon>
        <taxon>Chordata</taxon>
        <taxon>Craniata</taxon>
        <taxon>Vertebrata</taxon>
        <taxon>Euteleostomi</taxon>
        <taxon>Lepidosauria</taxon>
        <taxon>Squamata</taxon>
        <taxon>Bifurcata</taxon>
        <taxon>Unidentata</taxon>
        <taxon>Episquamata</taxon>
        <taxon>Toxicofera</taxon>
        <taxon>Serpentes</taxon>
        <taxon>Colubroidea</taxon>
        <taxon>Elapidae</taxon>
        <taxon>Elapinae</taxon>
        <taxon>Naja</taxon>
    </lineage>
</organism>
<reference evidence="8" key="2">
    <citation type="submission" date="2025-09" db="UniProtKB">
        <authorList>
            <consortium name="Ensembl"/>
        </authorList>
    </citation>
    <scope>IDENTIFICATION</scope>
</reference>
<evidence type="ECO:0000256" key="1">
    <source>
        <dbReference type="ARBA" id="ARBA00022723"/>
    </source>
</evidence>
<dbReference type="AlphaFoldDB" id="A0A8C6XLR4"/>
<evidence type="ECO:0000313" key="9">
    <source>
        <dbReference type="Proteomes" id="UP000694559"/>
    </source>
</evidence>
<sequence>QAILTRDNLERLLATGNPPGQPMVLSCGHNFCRHCLAQLGPEASCPQCRAKVEPSSEESSGQRLCQEHKKPLQSFCSSEKTLLCPGCLEGHQGHPLLSLPQAAQQYKVGTNSLGFSIRHRGPPKSPERWEELPGSSERPTKATKFRNGGGEPGSFSAAREEKVGETNSQRGPTNADRQSNANRGLTREAPRRELQSQQCCHGRPGVQAVLDLTTTAEAQISVTK</sequence>
<evidence type="ECO:0000259" key="7">
    <source>
        <dbReference type="PROSITE" id="PS50119"/>
    </source>
</evidence>
<dbReference type="InterPro" id="IPR050143">
    <property type="entry name" value="TRIM/RBCC"/>
</dbReference>
<dbReference type="GO" id="GO:0008270">
    <property type="term" value="F:zinc ion binding"/>
    <property type="evidence" value="ECO:0007669"/>
    <property type="project" value="UniProtKB-KW"/>
</dbReference>
<dbReference type="PROSITE" id="PS50089">
    <property type="entry name" value="ZF_RING_2"/>
    <property type="match status" value="1"/>
</dbReference>
<dbReference type="InterPro" id="IPR013083">
    <property type="entry name" value="Znf_RING/FYVE/PHD"/>
</dbReference>
<dbReference type="Gene3D" id="3.30.160.60">
    <property type="entry name" value="Classic Zinc Finger"/>
    <property type="match status" value="1"/>
</dbReference>
<proteinExistence type="predicted"/>
<dbReference type="SUPFAM" id="SSF57845">
    <property type="entry name" value="B-box zinc-binding domain"/>
    <property type="match status" value="1"/>
</dbReference>
<evidence type="ECO:0000313" key="8">
    <source>
        <dbReference type="Ensembl" id="ENSNNAP00000016571.1"/>
    </source>
</evidence>
<dbReference type="Ensembl" id="ENSNNAT00000017391.1">
    <property type="protein sequence ID" value="ENSNNAP00000016571.1"/>
    <property type="gene ID" value="ENSNNAG00000011127.1"/>
</dbReference>
<evidence type="ECO:0008006" key="10">
    <source>
        <dbReference type="Google" id="ProtNLM"/>
    </source>
</evidence>
<keyword evidence="1" id="KW-0479">Metal-binding</keyword>
<name>A0A8C6XLR4_NAJNA</name>
<keyword evidence="9" id="KW-1185">Reference proteome</keyword>
<feature type="compositionally biased region" description="Basic and acidic residues" evidence="5">
    <location>
        <begin position="185"/>
        <end position="194"/>
    </location>
</feature>
<feature type="compositionally biased region" description="Polar residues" evidence="5">
    <location>
        <begin position="165"/>
        <end position="183"/>
    </location>
</feature>
<dbReference type="SMART" id="SM00336">
    <property type="entry name" value="BBOX"/>
    <property type="match status" value="1"/>
</dbReference>
<dbReference type="InterPro" id="IPR000315">
    <property type="entry name" value="Znf_B-box"/>
</dbReference>
<reference evidence="8" key="1">
    <citation type="submission" date="2025-08" db="UniProtKB">
        <authorList>
            <consortium name="Ensembl"/>
        </authorList>
    </citation>
    <scope>IDENTIFICATION</scope>
</reference>
<evidence type="ECO:0000256" key="3">
    <source>
        <dbReference type="ARBA" id="ARBA00022833"/>
    </source>
</evidence>
<feature type="domain" description="B box-type" evidence="7">
    <location>
        <begin position="60"/>
        <end position="99"/>
    </location>
</feature>
<dbReference type="PROSITE" id="PS00518">
    <property type="entry name" value="ZF_RING_1"/>
    <property type="match status" value="1"/>
</dbReference>
<evidence type="ECO:0000256" key="2">
    <source>
        <dbReference type="ARBA" id="ARBA00022771"/>
    </source>
</evidence>
<dbReference type="Pfam" id="PF00643">
    <property type="entry name" value="zf-B_box"/>
    <property type="match status" value="1"/>
</dbReference>
<dbReference type="PANTHER" id="PTHR24103">
    <property type="entry name" value="E3 UBIQUITIN-PROTEIN LIGASE TRIM"/>
    <property type="match status" value="1"/>
</dbReference>
<keyword evidence="2 4" id="KW-0863">Zinc-finger</keyword>
<feature type="region of interest" description="Disordered" evidence="5">
    <location>
        <begin position="113"/>
        <end position="204"/>
    </location>
</feature>
<dbReference type="PROSITE" id="PS50119">
    <property type="entry name" value="ZF_BBOX"/>
    <property type="match status" value="1"/>
</dbReference>
<evidence type="ECO:0000256" key="4">
    <source>
        <dbReference type="PROSITE-ProRule" id="PRU00024"/>
    </source>
</evidence>
<keyword evidence="3" id="KW-0862">Zinc</keyword>
<dbReference type="SUPFAM" id="SSF57850">
    <property type="entry name" value="RING/U-box"/>
    <property type="match status" value="1"/>
</dbReference>
<evidence type="ECO:0000256" key="5">
    <source>
        <dbReference type="SAM" id="MobiDB-lite"/>
    </source>
</evidence>
<dbReference type="Proteomes" id="UP000694559">
    <property type="component" value="Unplaced"/>
</dbReference>
<dbReference type="Gene3D" id="3.30.40.10">
    <property type="entry name" value="Zinc/RING finger domain, C3HC4 (zinc finger)"/>
    <property type="match status" value="1"/>
</dbReference>
<accession>A0A8C6XLR4</accession>
<feature type="domain" description="RING-type" evidence="6">
    <location>
        <begin position="23"/>
        <end position="49"/>
    </location>
</feature>